<organism evidence="1">
    <name type="scientific">Anguilla anguilla</name>
    <name type="common">European freshwater eel</name>
    <name type="synonym">Muraena anguilla</name>
    <dbReference type="NCBI Taxonomy" id="7936"/>
    <lineage>
        <taxon>Eukaryota</taxon>
        <taxon>Metazoa</taxon>
        <taxon>Chordata</taxon>
        <taxon>Craniata</taxon>
        <taxon>Vertebrata</taxon>
        <taxon>Euteleostomi</taxon>
        <taxon>Actinopterygii</taxon>
        <taxon>Neopterygii</taxon>
        <taxon>Teleostei</taxon>
        <taxon>Anguilliformes</taxon>
        <taxon>Anguillidae</taxon>
        <taxon>Anguilla</taxon>
    </lineage>
</organism>
<reference evidence="1" key="2">
    <citation type="journal article" date="2015" name="Fish Shellfish Immunol.">
        <title>Early steps in the European eel (Anguilla anguilla)-Vibrio vulnificus interaction in the gills: Role of the RtxA13 toxin.</title>
        <authorList>
            <person name="Callol A."/>
            <person name="Pajuelo D."/>
            <person name="Ebbesson L."/>
            <person name="Teles M."/>
            <person name="MacKenzie S."/>
            <person name="Amaro C."/>
        </authorList>
    </citation>
    <scope>NUCLEOTIDE SEQUENCE</scope>
</reference>
<evidence type="ECO:0000313" key="1">
    <source>
        <dbReference type="EMBL" id="JAH22402.1"/>
    </source>
</evidence>
<dbReference type="EMBL" id="GBXM01086175">
    <property type="protein sequence ID" value="JAH22402.1"/>
    <property type="molecule type" value="Transcribed_RNA"/>
</dbReference>
<protein>
    <submittedName>
        <fullName evidence="1">Uncharacterized protein</fullName>
    </submittedName>
</protein>
<accession>A0A0E9R0Y0</accession>
<sequence length="39" mass="4595">MRCALYGWSENLQDGRSRSVLEASVYLFVYTRSLLLSYF</sequence>
<dbReference type="AlphaFoldDB" id="A0A0E9R0Y0"/>
<reference evidence="1" key="1">
    <citation type="submission" date="2014-11" db="EMBL/GenBank/DDBJ databases">
        <authorList>
            <person name="Amaro Gonzalez C."/>
        </authorList>
    </citation>
    <scope>NUCLEOTIDE SEQUENCE</scope>
</reference>
<name>A0A0E9R0Y0_ANGAN</name>
<proteinExistence type="predicted"/>